<dbReference type="SMART" id="SM00380">
    <property type="entry name" value="AP2"/>
    <property type="match status" value="1"/>
</dbReference>
<dbReference type="Proteomes" id="UP001237642">
    <property type="component" value="Unassembled WGS sequence"/>
</dbReference>
<dbReference type="GO" id="GO:0009873">
    <property type="term" value="P:ethylene-activated signaling pathway"/>
    <property type="evidence" value="ECO:0007669"/>
    <property type="project" value="InterPro"/>
</dbReference>
<name>A0AAD8IGI8_9APIA</name>
<evidence type="ECO:0000256" key="3">
    <source>
        <dbReference type="ARBA" id="ARBA00023015"/>
    </source>
</evidence>
<evidence type="ECO:0000256" key="4">
    <source>
        <dbReference type="ARBA" id="ARBA00023125"/>
    </source>
</evidence>
<keyword evidence="2" id="KW-0611">Plant defense</keyword>
<dbReference type="PANTHER" id="PTHR31190:SF374">
    <property type="entry name" value="AP2_ERF DOMAIN-CONTAINING PROTEIN"/>
    <property type="match status" value="1"/>
</dbReference>
<evidence type="ECO:0000256" key="7">
    <source>
        <dbReference type="SAM" id="MobiDB-lite"/>
    </source>
</evidence>
<evidence type="ECO:0000256" key="1">
    <source>
        <dbReference type="ARBA" id="ARBA00004123"/>
    </source>
</evidence>
<dbReference type="PANTHER" id="PTHR31190">
    <property type="entry name" value="DNA-BINDING DOMAIN"/>
    <property type="match status" value="1"/>
</dbReference>
<dbReference type="PRINTS" id="PR00367">
    <property type="entry name" value="ETHRSPELEMNT"/>
</dbReference>
<organism evidence="9 10">
    <name type="scientific">Heracleum sosnowskyi</name>
    <dbReference type="NCBI Taxonomy" id="360622"/>
    <lineage>
        <taxon>Eukaryota</taxon>
        <taxon>Viridiplantae</taxon>
        <taxon>Streptophyta</taxon>
        <taxon>Embryophyta</taxon>
        <taxon>Tracheophyta</taxon>
        <taxon>Spermatophyta</taxon>
        <taxon>Magnoliopsida</taxon>
        <taxon>eudicotyledons</taxon>
        <taxon>Gunneridae</taxon>
        <taxon>Pentapetalae</taxon>
        <taxon>asterids</taxon>
        <taxon>campanulids</taxon>
        <taxon>Apiales</taxon>
        <taxon>Apiaceae</taxon>
        <taxon>Apioideae</taxon>
        <taxon>apioid superclade</taxon>
        <taxon>Tordylieae</taxon>
        <taxon>Tordyliinae</taxon>
        <taxon>Heracleum</taxon>
    </lineage>
</organism>
<dbReference type="InterPro" id="IPR001471">
    <property type="entry name" value="AP2/ERF_dom"/>
</dbReference>
<dbReference type="GO" id="GO:0006952">
    <property type="term" value="P:defense response"/>
    <property type="evidence" value="ECO:0007669"/>
    <property type="project" value="UniProtKB-KW"/>
</dbReference>
<reference evidence="9" key="2">
    <citation type="submission" date="2023-05" db="EMBL/GenBank/DDBJ databases">
        <authorList>
            <person name="Schelkunov M.I."/>
        </authorList>
    </citation>
    <scope>NUCLEOTIDE SEQUENCE</scope>
    <source>
        <strain evidence="9">Hsosn_3</strain>
        <tissue evidence="9">Leaf</tissue>
    </source>
</reference>
<sequence length="150" mass="16758">MDRGQPIPNYPVQGPEDAINPSDLEGEGNYTVDRKDEKEKRYLGVRLRPWGKYAAEIRDRTKNGKKVWLGTFDTADAAARAYDRAALSMRGPTAFLNFPLYQSSPAVERRNSEEEQETNTSVVVFEDLGADLLEELLTLSDTAPSTSTTK</sequence>
<dbReference type="AlphaFoldDB" id="A0AAD8IGI8"/>
<dbReference type="EMBL" id="JAUIZM010000005">
    <property type="protein sequence ID" value="KAK1384569.1"/>
    <property type="molecule type" value="Genomic_DNA"/>
</dbReference>
<dbReference type="GO" id="GO:0003677">
    <property type="term" value="F:DNA binding"/>
    <property type="evidence" value="ECO:0007669"/>
    <property type="project" value="UniProtKB-KW"/>
</dbReference>
<dbReference type="InterPro" id="IPR016177">
    <property type="entry name" value="DNA-bd_dom_sf"/>
</dbReference>
<feature type="region of interest" description="Disordered" evidence="7">
    <location>
        <begin position="1"/>
        <end position="35"/>
    </location>
</feature>
<dbReference type="SUPFAM" id="SSF54171">
    <property type="entry name" value="DNA-binding domain"/>
    <property type="match status" value="1"/>
</dbReference>
<comment type="caution">
    <text evidence="9">The sequence shown here is derived from an EMBL/GenBank/DDBJ whole genome shotgun (WGS) entry which is preliminary data.</text>
</comment>
<dbReference type="GO" id="GO:0005634">
    <property type="term" value="C:nucleus"/>
    <property type="evidence" value="ECO:0007669"/>
    <property type="project" value="UniProtKB-SubCell"/>
</dbReference>
<evidence type="ECO:0000256" key="6">
    <source>
        <dbReference type="ARBA" id="ARBA00023242"/>
    </source>
</evidence>
<protein>
    <submittedName>
        <fullName evidence="9">Ethylene-responsive transcription factor</fullName>
    </submittedName>
</protein>
<dbReference type="FunFam" id="3.30.730.10:FF:000001">
    <property type="entry name" value="Ethylene-responsive transcription factor 2"/>
    <property type="match status" value="1"/>
</dbReference>
<evidence type="ECO:0000256" key="5">
    <source>
        <dbReference type="ARBA" id="ARBA00023163"/>
    </source>
</evidence>
<dbReference type="GO" id="GO:0003700">
    <property type="term" value="F:DNA-binding transcription factor activity"/>
    <property type="evidence" value="ECO:0007669"/>
    <property type="project" value="InterPro"/>
</dbReference>
<proteinExistence type="predicted"/>
<keyword evidence="10" id="KW-1185">Reference proteome</keyword>
<dbReference type="InterPro" id="IPR044808">
    <property type="entry name" value="ERF_plant"/>
</dbReference>
<evidence type="ECO:0000259" key="8">
    <source>
        <dbReference type="PROSITE" id="PS51032"/>
    </source>
</evidence>
<gene>
    <name evidence="9" type="ORF">POM88_022304</name>
</gene>
<keyword evidence="5" id="KW-0804">Transcription</keyword>
<reference evidence="9" key="1">
    <citation type="submission" date="2023-02" db="EMBL/GenBank/DDBJ databases">
        <title>Genome of toxic invasive species Heracleum sosnowskyi carries increased number of genes despite the absence of recent whole-genome duplications.</title>
        <authorList>
            <person name="Schelkunov M."/>
            <person name="Shtratnikova V."/>
            <person name="Makarenko M."/>
            <person name="Klepikova A."/>
            <person name="Omelchenko D."/>
            <person name="Novikova G."/>
            <person name="Obukhova E."/>
            <person name="Bogdanov V."/>
            <person name="Penin A."/>
            <person name="Logacheva M."/>
        </authorList>
    </citation>
    <scope>NUCLEOTIDE SEQUENCE</scope>
    <source>
        <strain evidence="9">Hsosn_3</strain>
        <tissue evidence="9">Leaf</tissue>
    </source>
</reference>
<accession>A0AAD8IGI8</accession>
<evidence type="ECO:0000313" key="10">
    <source>
        <dbReference type="Proteomes" id="UP001237642"/>
    </source>
</evidence>
<evidence type="ECO:0000256" key="2">
    <source>
        <dbReference type="ARBA" id="ARBA00022821"/>
    </source>
</evidence>
<keyword evidence="3" id="KW-0805">Transcription regulation</keyword>
<comment type="subcellular location">
    <subcellularLocation>
        <location evidence="1">Nucleus</location>
    </subcellularLocation>
</comment>
<dbReference type="PROSITE" id="PS51032">
    <property type="entry name" value="AP2_ERF"/>
    <property type="match status" value="1"/>
</dbReference>
<dbReference type="Gene3D" id="3.30.730.10">
    <property type="entry name" value="AP2/ERF domain"/>
    <property type="match status" value="1"/>
</dbReference>
<feature type="domain" description="AP2/ERF" evidence="8">
    <location>
        <begin position="41"/>
        <end position="99"/>
    </location>
</feature>
<dbReference type="CDD" id="cd00018">
    <property type="entry name" value="AP2"/>
    <property type="match status" value="1"/>
</dbReference>
<evidence type="ECO:0000313" key="9">
    <source>
        <dbReference type="EMBL" id="KAK1384569.1"/>
    </source>
</evidence>
<dbReference type="InterPro" id="IPR036955">
    <property type="entry name" value="AP2/ERF_dom_sf"/>
</dbReference>
<keyword evidence="4" id="KW-0238">DNA-binding</keyword>
<keyword evidence="6" id="KW-0539">Nucleus</keyword>
<dbReference type="Pfam" id="PF00847">
    <property type="entry name" value="AP2"/>
    <property type="match status" value="1"/>
</dbReference>